<reference evidence="3" key="1">
    <citation type="journal article" date="2020" name="Stud. Mycol.">
        <title>101 Dothideomycetes genomes: A test case for predicting lifestyles and emergence of pathogens.</title>
        <authorList>
            <person name="Haridas S."/>
            <person name="Albert R."/>
            <person name="Binder M."/>
            <person name="Bloem J."/>
            <person name="LaButti K."/>
            <person name="Salamov A."/>
            <person name="Andreopoulos B."/>
            <person name="Baker S."/>
            <person name="Barry K."/>
            <person name="Bills G."/>
            <person name="Bluhm B."/>
            <person name="Cannon C."/>
            <person name="Castanera R."/>
            <person name="Culley D."/>
            <person name="Daum C."/>
            <person name="Ezra D."/>
            <person name="Gonzalez J."/>
            <person name="Henrissat B."/>
            <person name="Kuo A."/>
            <person name="Liang C."/>
            <person name="Lipzen A."/>
            <person name="Lutzoni F."/>
            <person name="Magnuson J."/>
            <person name="Mondo S."/>
            <person name="Nolan M."/>
            <person name="Ohm R."/>
            <person name="Pangilinan J."/>
            <person name="Park H.-J."/>
            <person name="Ramirez L."/>
            <person name="Alfaro M."/>
            <person name="Sun H."/>
            <person name="Tritt A."/>
            <person name="Yoshinaga Y."/>
            <person name="Zwiers L.-H."/>
            <person name="Turgeon B."/>
            <person name="Goodwin S."/>
            <person name="Spatafora J."/>
            <person name="Crous P."/>
            <person name="Grigoriev I."/>
        </authorList>
    </citation>
    <scope>NUCLEOTIDE SEQUENCE [LARGE SCALE GENOMIC DNA]</scope>
    <source>
        <strain evidence="3">CBS 304.66</strain>
    </source>
</reference>
<comment type="caution">
    <text evidence="2">The sequence shown here is derived from an EMBL/GenBank/DDBJ whole genome shotgun (WGS) entry which is preliminary data.</text>
</comment>
<evidence type="ECO:0000256" key="1">
    <source>
        <dbReference type="SAM" id="SignalP"/>
    </source>
</evidence>
<dbReference type="AlphaFoldDB" id="A0A9P4KAJ0"/>
<proteinExistence type="predicted"/>
<sequence>MNLILIITPIILTLSTTYAVPIPNPNCRFPGQSFSTTREMEPPSGLKWSSDDIFCSLEKSRVNSYSKLDQIIDDLDISPYGMPTHPCDISKLAARPAAHALSTIHPSIYEDHSLENSIERSANPHPKPNYHILGQSCSKKKRKVIEPDVTKSTLFEPSKRNCRFPGQSCSR</sequence>
<protein>
    <submittedName>
        <fullName evidence="2">Uncharacterized protein</fullName>
    </submittedName>
</protein>
<dbReference type="Proteomes" id="UP000800093">
    <property type="component" value="Unassembled WGS sequence"/>
</dbReference>
<name>A0A9P4KAJ0_9PLEO</name>
<evidence type="ECO:0000313" key="3">
    <source>
        <dbReference type="Proteomes" id="UP000800093"/>
    </source>
</evidence>
<organism evidence="2 3">
    <name type="scientific">Lojkania enalia</name>
    <dbReference type="NCBI Taxonomy" id="147567"/>
    <lineage>
        <taxon>Eukaryota</taxon>
        <taxon>Fungi</taxon>
        <taxon>Dikarya</taxon>
        <taxon>Ascomycota</taxon>
        <taxon>Pezizomycotina</taxon>
        <taxon>Dothideomycetes</taxon>
        <taxon>Pleosporomycetidae</taxon>
        <taxon>Pleosporales</taxon>
        <taxon>Pleosporales incertae sedis</taxon>
        <taxon>Lojkania</taxon>
    </lineage>
</organism>
<evidence type="ECO:0000313" key="2">
    <source>
        <dbReference type="EMBL" id="KAF2265687.1"/>
    </source>
</evidence>
<gene>
    <name evidence="2" type="ORF">CC78DRAFT_579186</name>
</gene>
<accession>A0A9P4KAJ0</accession>
<dbReference type="EMBL" id="ML986604">
    <property type="protein sequence ID" value="KAF2265687.1"/>
    <property type="molecule type" value="Genomic_DNA"/>
</dbReference>
<feature type="signal peptide" evidence="1">
    <location>
        <begin position="1"/>
        <end position="19"/>
    </location>
</feature>
<keyword evidence="3" id="KW-1185">Reference proteome</keyword>
<feature type="chain" id="PRO_5040479534" evidence="1">
    <location>
        <begin position="20"/>
        <end position="171"/>
    </location>
</feature>
<keyword evidence="1" id="KW-0732">Signal</keyword>